<evidence type="ECO:0000313" key="8">
    <source>
        <dbReference type="EMBL" id="KAJ8462499.1"/>
    </source>
</evidence>
<dbReference type="FunFam" id="1.20.1250.20:FF:000011">
    <property type="entry name" value="MFS multidrug transporter, putative"/>
    <property type="match status" value="1"/>
</dbReference>
<feature type="transmembrane region" description="Helical" evidence="6">
    <location>
        <begin position="629"/>
        <end position="647"/>
    </location>
</feature>
<evidence type="ECO:0000313" key="9">
    <source>
        <dbReference type="Proteomes" id="UP001215151"/>
    </source>
</evidence>
<evidence type="ECO:0000256" key="2">
    <source>
        <dbReference type="ARBA" id="ARBA00022692"/>
    </source>
</evidence>
<evidence type="ECO:0000256" key="4">
    <source>
        <dbReference type="ARBA" id="ARBA00023136"/>
    </source>
</evidence>
<feature type="domain" description="Major facilitator superfamily (MFS) profile" evidence="7">
    <location>
        <begin position="221"/>
        <end position="649"/>
    </location>
</feature>
<protein>
    <recommendedName>
        <fullName evidence="7">Major facilitator superfamily (MFS) profile domain-containing protein</fullName>
    </recommendedName>
</protein>
<evidence type="ECO:0000256" key="5">
    <source>
        <dbReference type="SAM" id="MobiDB-lite"/>
    </source>
</evidence>
<feature type="transmembrane region" description="Helical" evidence="6">
    <location>
        <begin position="219"/>
        <end position="238"/>
    </location>
</feature>
<keyword evidence="9" id="KW-1185">Reference proteome</keyword>
<dbReference type="AlphaFoldDB" id="A0AAD7TLA1"/>
<feature type="transmembrane region" description="Helical" evidence="6">
    <location>
        <begin position="374"/>
        <end position="396"/>
    </location>
</feature>
<feature type="transmembrane region" description="Helical" evidence="6">
    <location>
        <begin position="313"/>
        <end position="335"/>
    </location>
</feature>
<keyword evidence="4 6" id="KW-0472">Membrane</keyword>
<dbReference type="Proteomes" id="UP001215151">
    <property type="component" value="Unassembled WGS sequence"/>
</dbReference>
<comment type="caution">
    <text evidence="8">The sequence shown here is derived from an EMBL/GenBank/DDBJ whole genome shotgun (WGS) entry which is preliminary data.</text>
</comment>
<feature type="transmembrane region" description="Helical" evidence="6">
    <location>
        <begin position="590"/>
        <end position="609"/>
    </location>
</feature>
<evidence type="ECO:0000256" key="1">
    <source>
        <dbReference type="ARBA" id="ARBA00004141"/>
    </source>
</evidence>
<dbReference type="GO" id="GO:0022857">
    <property type="term" value="F:transmembrane transporter activity"/>
    <property type="evidence" value="ECO:0007669"/>
    <property type="project" value="InterPro"/>
</dbReference>
<evidence type="ECO:0000256" key="6">
    <source>
        <dbReference type="SAM" id="Phobius"/>
    </source>
</evidence>
<feature type="compositionally biased region" description="Polar residues" evidence="5">
    <location>
        <begin position="71"/>
        <end position="83"/>
    </location>
</feature>
<dbReference type="PROSITE" id="PS50850">
    <property type="entry name" value="MFS"/>
    <property type="match status" value="1"/>
</dbReference>
<dbReference type="GO" id="GO:0005886">
    <property type="term" value="C:plasma membrane"/>
    <property type="evidence" value="ECO:0007669"/>
    <property type="project" value="TreeGrafter"/>
</dbReference>
<feature type="transmembrane region" description="Helical" evidence="6">
    <location>
        <begin position="532"/>
        <end position="551"/>
    </location>
</feature>
<dbReference type="PANTHER" id="PTHR23502:SF60">
    <property type="entry name" value="MAJOR FACILITATOR SUPERFAMILY (MFS) PROFILE DOMAIN-CONTAINING PROTEIN-RELATED"/>
    <property type="match status" value="1"/>
</dbReference>
<feature type="region of interest" description="Disordered" evidence="5">
    <location>
        <begin position="67"/>
        <end position="102"/>
    </location>
</feature>
<keyword evidence="3 6" id="KW-1133">Transmembrane helix</keyword>
<dbReference type="InterPro" id="IPR020846">
    <property type="entry name" value="MFS_dom"/>
</dbReference>
<evidence type="ECO:0000259" key="7">
    <source>
        <dbReference type="PROSITE" id="PS50850"/>
    </source>
</evidence>
<sequence length="659" mass="71420">MVQLIDMTGASVTNKGIYYEPGKEPPPEGPPKLHLLIESNEEWRVEQAVREIKRLLVEASAAALQAEMRNPTATSGRRASTAETDLRKTLSDEAPLNYNVDPRRTQILGKEPGNLVYKSLMTPVPPPAMSDTQLDNAQVPAQGAEVSRSSTISSGTHVPATADITDDHATRAKDSVVLHGGEGESAFPEDKKEEALENAEEDWAHDPINPRNWSLGKKWTMVSIVSLYTFVTPLGSSMMAPALPDIASHYDITSQTEIAATLSVFLFTFAIGPLFLAPLSEVYGRTWVLHLGNLFFLGFSFGCAYSPTAADLIVFRVLSGFVGSAPIACGGGTISDLFSEKERASAMALYSLGPLLGPVIGPVAGGFIAENIGFKYIFVVVAGLCGIAAIIGIPLLRETYHPVIRLRRAKKMGDPEKAAKAHPHLLAEHGSKAHRLWVDMTRPFILLTRSIICFLLSAYMALMYGIYYLMFAVFPDIFTGIYGFSIGIGGLAYIGLGVGFFTATLFGAYFADQVYAHLVMKNGGKGKPEFRIPALIFGSIFVPIGVFWYGWSAQAHIHWIMPIIGTGIFGFGMMTTFLPIQLYLVDTFTYAASALAAASVFRSMLGFAFPLFGSQMYDSLGLGGGNSLLAGLAIVLGIPFPIFLWFYGERMRANSSLAR</sequence>
<accession>A0AAD7TLA1</accession>
<feature type="transmembrane region" description="Helical" evidence="6">
    <location>
        <begin position="557"/>
        <end position="578"/>
    </location>
</feature>
<dbReference type="InterPro" id="IPR036259">
    <property type="entry name" value="MFS_trans_sf"/>
</dbReference>
<feature type="transmembrane region" description="Helical" evidence="6">
    <location>
        <begin position="288"/>
        <end position="307"/>
    </location>
</feature>
<dbReference type="PANTHER" id="PTHR23502">
    <property type="entry name" value="MAJOR FACILITATOR SUPERFAMILY"/>
    <property type="match status" value="1"/>
</dbReference>
<dbReference type="SUPFAM" id="SSF103473">
    <property type="entry name" value="MFS general substrate transporter"/>
    <property type="match status" value="1"/>
</dbReference>
<reference evidence="8" key="1">
    <citation type="submission" date="2022-11" db="EMBL/GenBank/DDBJ databases">
        <title>Genome Sequence of Cubamyces cubensis.</title>
        <authorList>
            <person name="Buettner E."/>
        </authorList>
    </citation>
    <scope>NUCLEOTIDE SEQUENCE</scope>
    <source>
        <strain evidence="8">MPL-01</strain>
    </source>
</reference>
<name>A0AAD7TLA1_9APHY</name>
<dbReference type="Pfam" id="PF07690">
    <property type="entry name" value="MFS_1"/>
    <property type="match status" value="1"/>
</dbReference>
<feature type="transmembrane region" description="Helical" evidence="6">
    <location>
        <begin position="258"/>
        <end position="276"/>
    </location>
</feature>
<feature type="unsure residue" description="D or N" evidence="8">
    <location>
        <position position="131"/>
    </location>
</feature>
<comment type="subcellular location">
    <subcellularLocation>
        <location evidence="1">Membrane</location>
        <topology evidence="1">Multi-pass membrane protein</topology>
    </subcellularLocation>
</comment>
<proteinExistence type="predicted"/>
<dbReference type="EMBL" id="JAPEVG010000461">
    <property type="protein sequence ID" value="KAJ8462499.1"/>
    <property type="molecule type" value="Genomic_DNA"/>
</dbReference>
<feature type="transmembrane region" description="Helical" evidence="6">
    <location>
        <begin position="444"/>
        <end position="469"/>
    </location>
</feature>
<organism evidence="8 9">
    <name type="scientific">Trametes cubensis</name>
    <dbReference type="NCBI Taxonomy" id="1111947"/>
    <lineage>
        <taxon>Eukaryota</taxon>
        <taxon>Fungi</taxon>
        <taxon>Dikarya</taxon>
        <taxon>Basidiomycota</taxon>
        <taxon>Agaricomycotina</taxon>
        <taxon>Agaricomycetes</taxon>
        <taxon>Polyporales</taxon>
        <taxon>Polyporaceae</taxon>
        <taxon>Trametes</taxon>
    </lineage>
</organism>
<gene>
    <name evidence="8" type="ORF">ONZ51_g10868</name>
</gene>
<keyword evidence="2 6" id="KW-0812">Transmembrane</keyword>
<feature type="transmembrane region" description="Helical" evidence="6">
    <location>
        <begin position="481"/>
        <end position="511"/>
    </location>
</feature>
<dbReference type="Gene3D" id="1.20.1250.20">
    <property type="entry name" value="MFS general substrate transporter like domains"/>
    <property type="match status" value="1"/>
</dbReference>
<evidence type="ECO:0000256" key="3">
    <source>
        <dbReference type="ARBA" id="ARBA00022989"/>
    </source>
</evidence>
<dbReference type="InterPro" id="IPR011701">
    <property type="entry name" value="MFS"/>
</dbReference>
<feature type="transmembrane region" description="Helical" evidence="6">
    <location>
        <begin position="347"/>
        <end position="368"/>
    </location>
</feature>
<dbReference type="CDD" id="cd17323">
    <property type="entry name" value="MFS_Tpo1_MDR_like"/>
    <property type="match status" value="1"/>
</dbReference>